<evidence type="ECO:0000256" key="6">
    <source>
        <dbReference type="ARBA" id="ARBA00023027"/>
    </source>
</evidence>
<dbReference type="RefSeq" id="WP_085760145.1">
    <property type="nucleotide sequence ID" value="NZ_CP019343.1"/>
</dbReference>
<dbReference type="EMBL" id="CP019343">
    <property type="protein sequence ID" value="ARN75946.1"/>
    <property type="molecule type" value="Genomic_DNA"/>
</dbReference>
<feature type="binding site" evidence="8">
    <location>
        <begin position="145"/>
        <end position="146"/>
    </location>
    <ligand>
        <name>NAD(+)</name>
        <dbReference type="ChEBI" id="CHEBI:57540"/>
    </ligand>
</feature>
<dbReference type="GO" id="GO:0006741">
    <property type="term" value="P:NADP+ biosynthetic process"/>
    <property type="evidence" value="ECO:0007669"/>
    <property type="project" value="UniProtKB-UniRule"/>
</dbReference>
<dbReference type="Pfam" id="PF20143">
    <property type="entry name" value="NAD_kinase_C"/>
    <property type="match status" value="1"/>
</dbReference>
<protein>
    <recommendedName>
        <fullName evidence="8">NAD kinase</fullName>
        <ecNumber evidence="8">2.7.1.23</ecNumber>
    </recommendedName>
    <alternativeName>
        <fullName evidence="8">ATP-dependent NAD kinase</fullName>
    </alternativeName>
</protein>
<gene>
    <name evidence="8" type="primary">nadK</name>
    <name evidence="9" type="ORF">BST96_18705</name>
</gene>
<dbReference type="Proteomes" id="UP000193450">
    <property type="component" value="Chromosome"/>
</dbReference>
<feature type="binding site" evidence="8">
    <location>
        <begin position="71"/>
        <end position="72"/>
    </location>
    <ligand>
        <name>NAD(+)</name>
        <dbReference type="ChEBI" id="CHEBI:57540"/>
    </ligand>
</feature>
<keyword evidence="10" id="KW-1185">Reference proteome</keyword>
<keyword evidence="6 8" id="KW-0520">NAD</keyword>
<dbReference type="InterPro" id="IPR016064">
    <property type="entry name" value="NAD/diacylglycerol_kinase_sf"/>
</dbReference>
<evidence type="ECO:0000256" key="4">
    <source>
        <dbReference type="ARBA" id="ARBA00022840"/>
    </source>
</evidence>
<comment type="caution">
    <text evidence="8">Lacks conserved residue(s) required for the propagation of feature annotation.</text>
</comment>
<dbReference type="Pfam" id="PF01513">
    <property type="entry name" value="NAD_kinase"/>
    <property type="match status" value="1"/>
</dbReference>
<feature type="binding site" evidence="8">
    <location>
        <position position="175"/>
    </location>
    <ligand>
        <name>NAD(+)</name>
        <dbReference type="ChEBI" id="CHEBI:57540"/>
    </ligand>
</feature>
<evidence type="ECO:0000256" key="1">
    <source>
        <dbReference type="ARBA" id="ARBA00022679"/>
    </source>
</evidence>
<feature type="binding site" evidence="8">
    <location>
        <begin position="186"/>
        <end position="191"/>
    </location>
    <ligand>
        <name>NAD(+)</name>
        <dbReference type="ChEBI" id="CHEBI:57540"/>
    </ligand>
</feature>
<keyword evidence="4 8" id="KW-0067">ATP-binding</keyword>
<dbReference type="GO" id="GO:0051287">
    <property type="term" value="F:NAD binding"/>
    <property type="evidence" value="ECO:0007669"/>
    <property type="project" value="UniProtKB-ARBA"/>
</dbReference>
<dbReference type="NCBIfam" id="NF002306">
    <property type="entry name" value="PRK01231.1"/>
    <property type="match status" value="1"/>
</dbReference>
<comment type="catalytic activity">
    <reaction evidence="7 8">
        <text>NAD(+) + ATP = ADP + NADP(+) + H(+)</text>
        <dbReference type="Rhea" id="RHEA:18629"/>
        <dbReference type="ChEBI" id="CHEBI:15378"/>
        <dbReference type="ChEBI" id="CHEBI:30616"/>
        <dbReference type="ChEBI" id="CHEBI:57540"/>
        <dbReference type="ChEBI" id="CHEBI:58349"/>
        <dbReference type="ChEBI" id="CHEBI:456216"/>
        <dbReference type="EC" id="2.7.1.23"/>
    </reaction>
</comment>
<dbReference type="PANTHER" id="PTHR20275:SF0">
    <property type="entry name" value="NAD KINASE"/>
    <property type="match status" value="1"/>
</dbReference>
<dbReference type="InterPro" id="IPR002504">
    <property type="entry name" value="NADK"/>
</dbReference>
<evidence type="ECO:0000256" key="2">
    <source>
        <dbReference type="ARBA" id="ARBA00022741"/>
    </source>
</evidence>
<reference evidence="9 10" key="1">
    <citation type="submission" date="2016-11" db="EMBL/GenBank/DDBJ databases">
        <title>Trade-off between light-utilization and light-protection in marine flavobacteria.</title>
        <authorList>
            <person name="Kumagai Y."/>
        </authorList>
    </citation>
    <scope>NUCLEOTIDE SEQUENCE [LARGE SCALE GENOMIC DNA]</scope>
    <source>
        <strain evidence="9 10">NBRC 107125</strain>
    </source>
</reference>
<dbReference type="GO" id="GO:0046872">
    <property type="term" value="F:metal ion binding"/>
    <property type="evidence" value="ECO:0007669"/>
    <property type="project" value="UniProtKB-UniRule"/>
</dbReference>
<comment type="cofactor">
    <cofactor evidence="8">
        <name>a divalent metal cation</name>
        <dbReference type="ChEBI" id="CHEBI:60240"/>
    </cofactor>
</comment>
<dbReference type="HAMAP" id="MF_00361">
    <property type="entry name" value="NAD_kinase"/>
    <property type="match status" value="1"/>
</dbReference>
<dbReference type="InterPro" id="IPR017437">
    <property type="entry name" value="ATP-NAD_kinase_PpnK-typ_C"/>
</dbReference>
<dbReference type="Gene3D" id="2.60.200.30">
    <property type="entry name" value="Probable inorganic polyphosphate/atp-NAD kinase, domain 2"/>
    <property type="match status" value="1"/>
</dbReference>
<proteinExistence type="inferred from homology"/>
<comment type="similarity">
    <text evidence="8">Belongs to the NAD kinase family.</text>
</comment>
<comment type="subcellular location">
    <subcellularLocation>
        <location evidence="8">Cytoplasm</location>
    </subcellularLocation>
</comment>
<dbReference type="AlphaFoldDB" id="A0A1X9NEH4"/>
<keyword evidence="1 8" id="KW-0808">Transferase</keyword>
<evidence type="ECO:0000256" key="5">
    <source>
        <dbReference type="ARBA" id="ARBA00022857"/>
    </source>
</evidence>
<dbReference type="GO" id="GO:0019674">
    <property type="term" value="P:NAD+ metabolic process"/>
    <property type="evidence" value="ECO:0007669"/>
    <property type="project" value="InterPro"/>
</dbReference>
<keyword evidence="8" id="KW-0963">Cytoplasm</keyword>
<evidence type="ECO:0000313" key="10">
    <source>
        <dbReference type="Proteomes" id="UP000193450"/>
    </source>
</evidence>
<dbReference type="EC" id="2.7.1.23" evidence="8"/>
<evidence type="ECO:0000256" key="3">
    <source>
        <dbReference type="ARBA" id="ARBA00022777"/>
    </source>
</evidence>
<dbReference type="KEGG" id="osg:BST96_18705"/>
<dbReference type="GO" id="GO:0005524">
    <property type="term" value="F:ATP binding"/>
    <property type="evidence" value="ECO:0007669"/>
    <property type="project" value="UniProtKB-KW"/>
</dbReference>
<dbReference type="OrthoDB" id="9774737at2"/>
<dbReference type="GO" id="GO:0005737">
    <property type="term" value="C:cytoplasm"/>
    <property type="evidence" value="ECO:0007669"/>
    <property type="project" value="UniProtKB-SubCell"/>
</dbReference>
<name>A0A1X9NEH4_9GAMM</name>
<dbReference type="Gene3D" id="3.40.50.10330">
    <property type="entry name" value="Probable inorganic polyphosphate/atp-NAD kinase, domain 1"/>
    <property type="match status" value="1"/>
</dbReference>
<dbReference type="SUPFAM" id="SSF111331">
    <property type="entry name" value="NAD kinase/diacylglycerol kinase-like"/>
    <property type="match status" value="1"/>
</dbReference>
<evidence type="ECO:0000256" key="7">
    <source>
        <dbReference type="ARBA" id="ARBA00047925"/>
    </source>
</evidence>
<dbReference type="STRING" id="716816.BST96_18705"/>
<dbReference type="InterPro" id="IPR017438">
    <property type="entry name" value="ATP-NAD_kinase_N"/>
</dbReference>
<feature type="binding site" evidence="8">
    <location>
        <position position="246"/>
    </location>
    <ligand>
        <name>NAD(+)</name>
        <dbReference type="ChEBI" id="CHEBI:57540"/>
    </ligand>
</feature>
<keyword evidence="3 8" id="KW-0418">Kinase</keyword>
<feature type="binding site" evidence="8">
    <location>
        <position position="173"/>
    </location>
    <ligand>
        <name>NAD(+)</name>
        <dbReference type="ChEBI" id="CHEBI:57540"/>
    </ligand>
</feature>
<organism evidence="9 10">
    <name type="scientific">Oceanicoccus sagamiensis</name>
    <dbReference type="NCBI Taxonomy" id="716816"/>
    <lineage>
        <taxon>Bacteria</taxon>
        <taxon>Pseudomonadati</taxon>
        <taxon>Pseudomonadota</taxon>
        <taxon>Gammaproteobacteria</taxon>
        <taxon>Cellvibrionales</taxon>
        <taxon>Spongiibacteraceae</taxon>
        <taxon>Oceanicoccus</taxon>
    </lineage>
</organism>
<comment type="function">
    <text evidence="8">Involved in the regulation of the intracellular balance of NAD and NADP, and is a key enzyme in the biosynthesis of NADP. Catalyzes specifically the phosphorylation on 2'-hydroxyl of the adenosine moiety of NAD to yield NADP.</text>
</comment>
<evidence type="ECO:0000256" key="8">
    <source>
        <dbReference type="HAMAP-Rule" id="MF_00361"/>
    </source>
</evidence>
<keyword evidence="5 8" id="KW-0521">NADP</keyword>
<dbReference type="GO" id="GO:0003951">
    <property type="term" value="F:NAD+ kinase activity"/>
    <property type="evidence" value="ECO:0007669"/>
    <property type="project" value="UniProtKB-UniRule"/>
</dbReference>
<dbReference type="FunFam" id="2.60.200.30:FF:000009">
    <property type="entry name" value="Poly(P)/ATP NAD kinase"/>
    <property type="match status" value="1"/>
</dbReference>
<sequence>MSEFNTVGIIGRESDAVGESLRVLTNFLSAQKIDIILGETIAGLLADNPYPVSGRTKMGESCDLIIVLGGDGSLLGAARQLARHNVPVLGINRGRLGFLTDILPEELEAKVGAVLQGEYVLEKRFLLSAIVKRKGEVIGRAEALNDVVVNSGTSAQMIEFNVYVDNEFVYPQRSDGLIVSTPTGSTAYSLSGGGPIMHPKLDAVVLVPMFPHTLSSRPIVIDGNSEIRIEINESNAIHPPVTCDGQVHLTAMPGDTVYITKRRHKLKLIHPTDHSFYASCRDKLGWGTGPVN</sequence>
<evidence type="ECO:0000313" key="9">
    <source>
        <dbReference type="EMBL" id="ARN75946.1"/>
    </source>
</evidence>
<feature type="active site" description="Proton acceptor" evidence="8">
    <location>
        <position position="71"/>
    </location>
</feature>
<dbReference type="PANTHER" id="PTHR20275">
    <property type="entry name" value="NAD KINASE"/>
    <property type="match status" value="1"/>
</dbReference>
<accession>A0A1X9NEH4</accession>
<keyword evidence="2 8" id="KW-0547">Nucleotide-binding</keyword>